<dbReference type="AlphaFoldDB" id="A0A9W9EDJ7"/>
<keyword evidence="3" id="KW-1185">Reference proteome</keyword>
<feature type="transmembrane region" description="Helical" evidence="1">
    <location>
        <begin position="341"/>
        <end position="364"/>
    </location>
</feature>
<reference evidence="2" key="1">
    <citation type="submission" date="2022-09" db="EMBL/GenBank/DDBJ databases">
        <title>Chromosome-level assembly of Trichoderma breve T069, a fungus used in development of biopesticide product.</title>
        <authorList>
            <person name="Lin R."/>
            <person name="Liu T."/>
        </authorList>
    </citation>
    <scope>NUCLEOTIDE SEQUENCE</scope>
    <source>
        <strain evidence="2">T069</strain>
    </source>
</reference>
<dbReference type="GeneID" id="80863157"/>
<sequence>MGRRKAPCYCPKLETVSWRDCSGEKVVTTEKLTTQDLLKSKETEFAVADVTITTAFEQKFQIPRVWWTTLARRSNGYFGHQDVLDSDGTRTGTISWVRFMVKRVSKILDARDDETLTYHWVKLNAVTRWYASNNRTDIVLFDHPQFALQNRETILRNINPRELGDPFWVYPSMVEEIAQLHDVTIWETRNLLRDFELRRAFYRFSYMYLHEIPRHMTHVNEMVYVTESILTSIQKHHNQFLATDKVDTPKLFFLNIQNRLDSLHNLVTNLRHRAESNNTRIQNEMALTYSDAARIDSSAMRAISLVGLLFLPAAFVAAIFSTSFFNFDAPTGIWKLSSHFWLYWVVVVPLTAVTIVSWFFGARIMDRIMPQWRRWIE</sequence>
<keyword evidence="1" id="KW-0472">Membrane</keyword>
<evidence type="ECO:0000313" key="3">
    <source>
        <dbReference type="Proteomes" id="UP001140511"/>
    </source>
</evidence>
<keyword evidence="1" id="KW-0812">Transmembrane</keyword>
<proteinExistence type="predicted"/>
<dbReference type="RefSeq" id="XP_056033785.1">
    <property type="nucleotide sequence ID" value="XM_056168469.1"/>
</dbReference>
<organism evidence="2 3">
    <name type="scientific">Trichoderma breve</name>
    <dbReference type="NCBI Taxonomy" id="2034170"/>
    <lineage>
        <taxon>Eukaryota</taxon>
        <taxon>Fungi</taxon>
        <taxon>Dikarya</taxon>
        <taxon>Ascomycota</taxon>
        <taxon>Pezizomycotina</taxon>
        <taxon>Sordariomycetes</taxon>
        <taxon>Hypocreomycetidae</taxon>
        <taxon>Hypocreales</taxon>
        <taxon>Hypocreaceae</taxon>
        <taxon>Trichoderma</taxon>
    </lineage>
</organism>
<accession>A0A9W9EDJ7</accession>
<protein>
    <submittedName>
        <fullName evidence="2">CorA-like mg2+ transporter protein domain-containing protein</fullName>
    </submittedName>
</protein>
<dbReference type="Proteomes" id="UP001140511">
    <property type="component" value="Unassembled WGS sequence"/>
</dbReference>
<dbReference type="Gene3D" id="1.20.58.340">
    <property type="entry name" value="Magnesium transport protein CorA, transmembrane region"/>
    <property type="match status" value="1"/>
</dbReference>
<keyword evidence="1" id="KW-1133">Transmembrane helix</keyword>
<gene>
    <name evidence="2" type="ORF">T069G_01259</name>
</gene>
<name>A0A9W9EDJ7_9HYPO</name>
<evidence type="ECO:0000313" key="2">
    <source>
        <dbReference type="EMBL" id="KAJ4864729.1"/>
    </source>
</evidence>
<comment type="caution">
    <text evidence="2">The sequence shown here is derived from an EMBL/GenBank/DDBJ whole genome shotgun (WGS) entry which is preliminary data.</text>
</comment>
<feature type="transmembrane region" description="Helical" evidence="1">
    <location>
        <begin position="302"/>
        <end position="321"/>
    </location>
</feature>
<evidence type="ECO:0000256" key="1">
    <source>
        <dbReference type="SAM" id="Phobius"/>
    </source>
</evidence>
<dbReference type="EMBL" id="JAOPEN010000001">
    <property type="protein sequence ID" value="KAJ4864729.1"/>
    <property type="molecule type" value="Genomic_DNA"/>
</dbReference>